<reference evidence="2" key="1">
    <citation type="submission" date="2021-02" db="EMBL/GenBank/DDBJ databases">
        <authorList>
            <person name="Nowell W R."/>
        </authorList>
    </citation>
    <scope>NUCLEOTIDE SEQUENCE</scope>
</reference>
<evidence type="ECO:0000313" key="2">
    <source>
        <dbReference type="EMBL" id="CAF5201565.1"/>
    </source>
</evidence>
<evidence type="ECO:0000313" key="3">
    <source>
        <dbReference type="Proteomes" id="UP000676336"/>
    </source>
</evidence>
<comment type="caution">
    <text evidence="2">The sequence shown here is derived from an EMBL/GenBank/DDBJ whole genome shotgun (WGS) entry which is preliminary data.</text>
</comment>
<sequence length="176" mass="18746">SPEKKNGTSKCEHPLNDANRRKIVPPLRRPMPTIPKPKTNSITRKLSSSPPPTKRVRSSSPSSSSSSSSTTPPFNGKAPRIEQAPSISSNLPASLTWQPSLVLPSSIGWPSPVDVNRFQYPFFVPPLPPAPPPLLPAPPPVPSAIVPIASSDTSPSSLFTTLTRGTLSNFTCILPT</sequence>
<feature type="non-terminal residue" evidence="2">
    <location>
        <position position="176"/>
    </location>
</feature>
<protein>
    <submittedName>
        <fullName evidence="2">Uncharacterized protein</fullName>
    </submittedName>
</protein>
<dbReference type="Proteomes" id="UP000676336">
    <property type="component" value="Unassembled WGS sequence"/>
</dbReference>
<feature type="region of interest" description="Disordered" evidence="1">
    <location>
        <begin position="1"/>
        <end position="87"/>
    </location>
</feature>
<feature type="compositionally biased region" description="Low complexity" evidence="1">
    <location>
        <begin position="58"/>
        <end position="73"/>
    </location>
</feature>
<dbReference type="AlphaFoldDB" id="A0A8S3IIT1"/>
<feature type="compositionally biased region" description="Basic and acidic residues" evidence="1">
    <location>
        <begin position="1"/>
        <end position="20"/>
    </location>
</feature>
<accession>A0A8S3IIT1</accession>
<proteinExistence type="predicted"/>
<dbReference type="EMBL" id="CAJOBI010333008">
    <property type="protein sequence ID" value="CAF5201565.1"/>
    <property type="molecule type" value="Genomic_DNA"/>
</dbReference>
<feature type="non-terminal residue" evidence="2">
    <location>
        <position position="1"/>
    </location>
</feature>
<gene>
    <name evidence="2" type="ORF">SMN809_LOCUS75660</name>
</gene>
<name>A0A8S3IIT1_9BILA</name>
<organism evidence="2 3">
    <name type="scientific">Rotaria magnacalcarata</name>
    <dbReference type="NCBI Taxonomy" id="392030"/>
    <lineage>
        <taxon>Eukaryota</taxon>
        <taxon>Metazoa</taxon>
        <taxon>Spiralia</taxon>
        <taxon>Gnathifera</taxon>
        <taxon>Rotifera</taxon>
        <taxon>Eurotatoria</taxon>
        <taxon>Bdelloidea</taxon>
        <taxon>Philodinida</taxon>
        <taxon>Philodinidae</taxon>
        <taxon>Rotaria</taxon>
    </lineage>
</organism>
<evidence type="ECO:0000256" key="1">
    <source>
        <dbReference type="SAM" id="MobiDB-lite"/>
    </source>
</evidence>